<dbReference type="EMBL" id="WUAV01000003">
    <property type="protein sequence ID" value="KAF1760027.1"/>
    <property type="molecule type" value="Genomic_DNA"/>
</dbReference>
<dbReference type="KEGG" id="crq:GCK72_008273"/>
<comment type="caution">
    <text evidence="2">The sequence shown here is derived from an EMBL/GenBank/DDBJ whole genome shotgun (WGS) entry which is preliminary data.</text>
</comment>
<dbReference type="GeneID" id="9809738"/>
<dbReference type="InterPro" id="IPR012885">
    <property type="entry name" value="F-box_Sdz-33"/>
</dbReference>
<dbReference type="Pfam" id="PF07735">
    <property type="entry name" value="FBA_2"/>
    <property type="match status" value="1"/>
</dbReference>
<dbReference type="InterPro" id="IPR001810">
    <property type="entry name" value="F-box_dom"/>
</dbReference>
<dbReference type="PANTHER" id="PTHR22899:SF0">
    <property type="entry name" value="F-BOX ASSOCIATED DOMAIN-CONTAINING PROTEIN-RELATED"/>
    <property type="match status" value="1"/>
</dbReference>
<dbReference type="AlphaFoldDB" id="A0A6A5GY56"/>
<name>A0A6A5GY56_CAERE</name>
<dbReference type="InterPro" id="IPR053222">
    <property type="entry name" value="Zygotic_Embryogenesis-Asso"/>
</dbReference>
<dbReference type="PROSITE" id="PS50181">
    <property type="entry name" value="FBOX"/>
    <property type="match status" value="3"/>
</dbReference>
<dbReference type="RefSeq" id="XP_053586318.1">
    <property type="nucleotide sequence ID" value="XM_053726741.1"/>
</dbReference>
<evidence type="ECO:0000259" key="1">
    <source>
        <dbReference type="PROSITE" id="PS50181"/>
    </source>
</evidence>
<sequence length="705" mass="81690">MTLPLFNLPSAAIRLVTQMMTSSELYNLWSLSKKTKETVKPLYPRNTHVQRILNEELVSIKWICQMRYVIEHLRILLDPDLITFTNSLAMVTSPFSLFNLPDKAISQVIQFMNYDELIFLSLLSKRAKHIVESLNVKSTLVSVVVNEGIDVHLSIGTKEYLKFEYFNDDKTHHAPPNGMWLKVNNDCELTESWRIKGLCIKKWLDHIKTIFHFSEIDYFNFGEDSITFDIDVIRDIFDNYSGFRNPFFPDWNSTPYSIISSAPGMTTPFPLINLPRNAIRLVTQMMTSNELFFLWSLSEKTKKEVKPLYLKNTYVQRISSNDLVLFKMLLKGEKFKDELDEEKLTFTSPPAMVTSRFSLFNLPNKAIRQVIKFMDFDEIILLSFLSKRAKDIAASLEIKCDIVIIDIGSSIKIDISIDTKFTLNLEISNSQTSDSPKAALLISETREEEDKVINSWIINGFSVKKWLNHIKSIFHFSGENYLIFCEGSVAFDMNDFRDVINSHSKLELEDDCGPESYVMDILKTFPTTKLGLSSSLFESGKPPYEVLIQNYDQLYICSRHQSTITLDDLLTLNSLYIFVSGLTITEKNVNRLIKHWMRGSNPRMEQMYISFNGDRIIDKDLVLKKLNYVEFSADQKRYFKEKDEPTFTILTIKGGFNISRSDGTKATIQFEESFKSLHIYVWHPHCIAEFDYSDEPQPHRAPFFN</sequence>
<evidence type="ECO:0000313" key="2">
    <source>
        <dbReference type="EMBL" id="KAF1760027.1"/>
    </source>
</evidence>
<dbReference type="Pfam" id="PF00646">
    <property type="entry name" value="F-box"/>
    <property type="match status" value="2"/>
</dbReference>
<feature type="domain" description="F-box" evidence="1">
    <location>
        <begin position="94"/>
        <end position="143"/>
    </location>
</feature>
<gene>
    <name evidence="2" type="ORF">GCK72_008273</name>
</gene>
<dbReference type="Proteomes" id="UP000483820">
    <property type="component" value="Chromosome III"/>
</dbReference>
<protein>
    <recommendedName>
        <fullName evidence="1">F-box domain-containing protein</fullName>
    </recommendedName>
</protein>
<evidence type="ECO:0000313" key="3">
    <source>
        <dbReference type="Proteomes" id="UP000483820"/>
    </source>
</evidence>
<feature type="domain" description="F-box" evidence="1">
    <location>
        <begin position="2"/>
        <end position="52"/>
    </location>
</feature>
<proteinExistence type="predicted"/>
<dbReference type="PANTHER" id="PTHR22899">
    <property type="entry name" value="CYCLIN-RELATED F-BOX FAMILY"/>
    <property type="match status" value="1"/>
</dbReference>
<dbReference type="CTD" id="9809738"/>
<feature type="domain" description="F-box" evidence="1">
    <location>
        <begin position="356"/>
        <end position="407"/>
    </location>
</feature>
<reference evidence="2 3" key="1">
    <citation type="submission" date="2019-12" db="EMBL/GenBank/DDBJ databases">
        <title>Chromosome-level assembly of the Caenorhabditis remanei genome.</title>
        <authorList>
            <person name="Teterina A.A."/>
            <person name="Willis J.H."/>
            <person name="Phillips P.C."/>
        </authorList>
    </citation>
    <scope>NUCLEOTIDE SEQUENCE [LARGE SCALE GENOMIC DNA]</scope>
    <source>
        <strain evidence="2 3">PX506</strain>
        <tissue evidence="2">Whole organism</tissue>
    </source>
</reference>
<accession>A0A6A5GY56</accession>
<organism evidence="2 3">
    <name type="scientific">Caenorhabditis remanei</name>
    <name type="common">Caenorhabditis vulgaris</name>
    <dbReference type="NCBI Taxonomy" id="31234"/>
    <lineage>
        <taxon>Eukaryota</taxon>
        <taxon>Metazoa</taxon>
        <taxon>Ecdysozoa</taxon>
        <taxon>Nematoda</taxon>
        <taxon>Chromadorea</taxon>
        <taxon>Rhabditida</taxon>
        <taxon>Rhabditina</taxon>
        <taxon>Rhabditomorpha</taxon>
        <taxon>Rhabditoidea</taxon>
        <taxon>Rhabditidae</taxon>
        <taxon>Peloderinae</taxon>
        <taxon>Caenorhabditis</taxon>
    </lineage>
</organism>